<dbReference type="GO" id="GO:0034663">
    <property type="term" value="C:endoplasmic reticulum chaperone complex"/>
    <property type="evidence" value="ECO:0007669"/>
    <property type="project" value="TreeGrafter"/>
</dbReference>
<evidence type="ECO:0000256" key="5">
    <source>
        <dbReference type="SAM" id="SignalP"/>
    </source>
</evidence>
<keyword evidence="6" id="KW-0378">Hydrolase</keyword>
<evidence type="ECO:0000256" key="4">
    <source>
        <dbReference type="SAM" id="MobiDB-lite"/>
    </source>
</evidence>
<keyword evidence="1" id="KW-0547">Nucleotide-binding</keyword>
<reference evidence="7" key="1">
    <citation type="journal article" date="2015" name="J. Biotechnol.">
        <title>The structure of the Cyberlindnera jadinii genome and its relation to Candida utilis analyzed by the occurrence of single nucleotide polymorphisms.</title>
        <authorList>
            <person name="Rupp O."/>
            <person name="Brinkrolf K."/>
            <person name="Buerth C."/>
            <person name="Kunigo M."/>
            <person name="Schneider J."/>
            <person name="Jaenicke S."/>
            <person name="Goesmann A."/>
            <person name="Puehler A."/>
            <person name="Jaeger K.-E."/>
            <person name="Ernst J.F."/>
        </authorList>
    </citation>
    <scope>NUCLEOTIDE SEQUENCE [LARGE SCALE GENOMIC DNA]</scope>
    <source>
        <strain evidence="7">ATCC 18201 / CBS 1600 / BCRC 20928 / JCM 3617 / NBRC 0987 / NRRL Y-1542</strain>
    </source>
</reference>
<dbReference type="PANTHER" id="PTHR45639">
    <property type="entry name" value="HSC70CB, ISOFORM G-RELATED"/>
    <property type="match status" value="1"/>
</dbReference>
<dbReference type="GO" id="GO:0030968">
    <property type="term" value="P:endoplasmic reticulum unfolded protein response"/>
    <property type="evidence" value="ECO:0007669"/>
    <property type="project" value="TreeGrafter"/>
</dbReference>
<dbReference type="SUPFAM" id="SSF100934">
    <property type="entry name" value="Heat shock protein 70kD (HSP70), C-terminal subdomain"/>
    <property type="match status" value="1"/>
</dbReference>
<dbReference type="EC" id="3.6.1.3" evidence="6"/>
<feature type="region of interest" description="Disordered" evidence="4">
    <location>
        <begin position="819"/>
        <end position="887"/>
    </location>
</feature>
<keyword evidence="3" id="KW-0143">Chaperone</keyword>
<dbReference type="PANTHER" id="PTHR45639:SF3">
    <property type="entry name" value="HYPOXIA UP-REGULATED PROTEIN 1"/>
    <property type="match status" value="1"/>
</dbReference>
<dbReference type="InterPro" id="IPR013126">
    <property type="entry name" value="Hsp_70_fam"/>
</dbReference>
<dbReference type="GO" id="GO:0140662">
    <property type="term" value="F:ATP-dependent protein folding chaperone"/>
    <property type="evidence" value="ECO:0007669"/>
    <property type="project" value="InterPro"/>
</dbReference>
<evidence type="ECO:0000313" key="7">
    <source>
        <dbReference type="Proteomes" id="UP000038830"/>
    </source>
</evidence>
<dbReference type="EMBL" id="CDQK01000002">
    <property type="protein sequence ID" value="CEP21232.1"/>
    <property type="molecule type" value="Genomic_DNA"/>
</dbReference>
<feature type="compositionally biased region" description="Basic and acidic residues" evidence="4">
    <location>
        <begin position="821"/>
        <end position="830"/>
    </location>
</feature>
<evidence type="ECO:0000256" key="3">
    <source>
        <dbReference type="ARBA" id="ARBA00023186"/>
    </source>
</evidence>
<dbReference type="FunFam" id="3.30.420.40:FF:000171">
    <property type="entry name" value="Heat shock 70 kDa protein 4"/>
    <property type="match status" value="1"/>
</dbReference>
<proteinExistence type="predicted"/>
<feature type="chain" id="PRO_5005217210" evidence="5">
    <location>
        <begin position="17"/>
        <end position="887"/>
    </location>
</feature>
<dbReference type="InterPro" id="IPR029048">
    <property type="entry name" value="HSP70_C_sf"/>
</dbReference>
<dbReference type="Gene3D" id="3.30.30.30">
    <property type="match status" value="1"/>
</dbReference>
<keyword evidence="5" id="KW-0732">Signal</keyword>
<organism evidence="6 7">
    <name type="scientific">Cyberlindnera jadinii (strain ATCC 18201 / CBS 1600 / BCRC 20928 / JCM 3617 / NBRC 0987 / NRRL Y-1542)</name>
    <name type="common">Torula yeast</name>
    <name type="synonym">Candida utilis</name>
    <dbReference type="NCBI Taxonomy" id="983966"/>
    <lineage>
        <taxon>Eukaryota</taxon>
        <taxon>Fungi</taxon>
        <taxon>Dikarya</taxon>
        <taxon>Ascomycota</taxon>
        <taxon>Saccharomycotina</taxon>
        <taxon>Saccharomycetes</taxon>
        <taxon>Phaffomycetales</taxon>
        <taxon>Phaffomycetaceae</taxon>
        <taxon>Cyberlindnera</taxon>
    </lineage>
</organism>
<protein>
    <submittedName>
        <fullName evidence="6">LHS1 protein</fullName>
        <ecNumber evidence="6">3.6.1.3</ecNumber>
    </submittedName>
</protein>
<dbReference type="AlphaFoldDB" id="A0A0H5C1B4"/>
<feature type="compositionally biased region" description="Basic and acidic residues" evidence="4">
    <location>
        <begin position="876"/>
        <end position="887"/>
    </location>
</feature>
<dbReference type="GO" id="GO:0016787">
    <property type="term" value="F:hydrolase activity"/>
    <property type="evidence" value="ECO:0007669"/>
    <property type="project" value="UniProtKB-KW"/>
</dbReference>
<sequence length="887" mass="99106">MRGVSLLLLICTVTVASILGIDLGNDFTKAALVAPRMPFEIVMSADSKRKDVSGLALKPLFNDGIERLYGSQTSSHCTRFPKQCLLNYKPLLGKPADDAVVQRYLKSHPGVSINPSQNNRNTISFEVEDHQYPIEEVLAMNLGNIKARASSLLQEKVPGGYSQIQDVAIAVPSFFKQSQRLAILDAAELAGLNVVALIDDGVAIATNYATNNELADDTKEYHIVYDMGAGSTKATLVSFTKLNDSVPLSIEVHGYAFDETLGGGYFTNVVAELIRSKFLKNHKQIRSDKFQANERSVAKLFQAAEKAKLVLSANNEAHVSIESLYEDIDFKTKITREEFEDFISDSIPSITQPLKDVLKQAGLSIKDMTSVIYAGGSTRVPFVQRHLQSFIGEDLISKTINADEAAVFGATLRGVQISKVFRAKEFNVTERSPYEYSVSFDDDSEVVIFPQGSSYGQEFTLDVTDKLSDSFGIDLIEDLKRIVRYEPVGKLADIVEKLKFNISDCADEVKYVANFKLSQSRIVELESLSAQCTASMGLFEKLKGTFDSNEDIKLTSKIAVKPKYLSSRPLGSATKQDLKLHLLNLANADKQRKSEAEKLNELEAALYSARSYFTDDDVVEQIEEDVLDHANALVSDLLDWLDYESDGASIKTIKGKLNEVKKIRDEIEGEIAKLSVPLDLDEFKKVYDRGVKAVNKFQDSLLTLKDITMNLSVEFAKIGLDFDEEFSKLKLPELISEDKFNRVQKSIDSALEEVKNLIQKGENKFESVSRDDKLEVMIEANEKLNGLEKLEENIAAKFARAHRGLKEIYNKRIRSLKRKAAKEEKKRQEMAEEEGKEASTEEDEAEDDIEEQQQEEVIQETPVDTPIDEETTETVSKQKETLGHDEL</sequence>
<dbReference type="CDD" id="cd10230">
    <property type="entry name" value="ASKHA_NBD_HSP70_HYOU1"/>
    <property type="match status" value="1"/>
</dbReference>
<accession>A0A0H5C1B4</accession>
<dbReference type="InterPro" id="IPR043129">
    <property type="entry name" value="ATPase_NBD"/>
</dbReference>
<dbReference type="FunFam" id="3.90.640.10:FF:000004">
    <property type="entry name" value="Heat shock 70 kDa protein 4"/>
    <property type="match status" value="1"/>
</dbReference>
<dbReference type="Pfam" id="PF00012">
    <property type="entry name" value="HSP70"/>
    <property type="match status" value="1"/>
</dbReference>
<dbReference type="Gene3D" id="1.20.1270.10">
    <property type="match status" value="1"/>
</dbReference>
<dbReference type="Gene3D" id="3.30.420.40">
    <property type="match status" value="2"/>
</dbReference>
<dbReference type="Gene3D" id="3.90.640.10">
    <property type="entry name" value="Actin, Chain A, domain 4"/>
    <property type="match status" value="1"/>
</dbReference>
<feature type="compositionally biased region" description="Acidic residues" evidence="4">
    <location>
        <begin position="831"/>
        <end position="858"/>
    </location>
</feature>
<dbReference type="PRINTS" id="PR00301">
    <property type="entry name" value="HEATSHOCK70"/>
</dbReference>
<dbReference type="Proteomes" id="UP000038830">
    <property type="component" value="Unassembled WGS sequence"/>
</dbReference>
<evidence type="ECO:0000256" key="2">
    <source>
        <dbReference type="ARBA" id="ARBA00022840"/>
    </source>
</evidence>
<gene>
    <name evidence="6" type="primary">LHS1</name>
    <name evidence="6" type="ORF">BN1211_1279</name>
</gene>
<feature type="signal peptide" evidence="5">
    <location>
        <begin position="1"/>
        <end position="16"/>
    </location>
</feature>
<dbReference type="SUPFAM" id="SSF53067">
    <property type="entry name" value="Actin-like ATPase domain"/>
    <property type="match status" value="2"/>
</dbReference>
<evidence type="ECO:0000313" key="6">
    <source>
        <dbReference type="EMBL" id="CEP21232.1"/>
    </source>
</evidence>
<evidence type="ECO:0000256" key="1">
    <source>
        <dbReference type="ARBA" id="ARBA00022741"/>
    </source>
</evidence>
<name>A0A0H5C1B4_CYBJN</name>
<keyword evidence="2" id="KW-0067">ATP-binding</keyword>
<dbReference type="GO" id="GO:0005524">
    <property type="term" value="F:ATP binding"/>
    <property type="evidence" value="ECO:0007669"/>
    <property type="project" value="UniProtKB-KW"/>
</dbReference>